<comment type="caution">
    <text evidence="1">The sequence shown here is derived from an EMBL/GenBank/DDBJ whole genome shotgun (WGS) entry which is preliminary data.</text>
</comment>
<dbReference type="OrthoDB" id="3156807at2759"/>
<reference evidence="1" key="1">
    <citation type="journal article" date="2020" name="Nat. Commun.">
        <title>Large-scale genome sequencing of mycorrhizal fungi provides insights into the early evolution of symbiotic traits.</title>
        <authorList>
            <person name="Miyauchi S."/>
            <person name="Kiss E."/>
            <person name="Kuo A."/>
            <person name="Drula E."/>
            <person name="Kohler A."/>
            <person name="Sanchez-Garcia M."/>
            <person name="Morin E."/>
            <person name="Andreopoulos B."/>
            <person name="Barry K.W."/>
            <person name="Bonito G."/>
            <person name="Buee M."/>
            <person name="Carver A."/>
            <person name="Chen C."/>
            <person name="Cichocki N."/>
            <person name="Clum A."/>
            <person name="Culley D."/>
            <person name="Crous P.W."/>
            <person name="Fauchery L."/>
            <person name="Girlanda M."/>
            <person name="Hayes R.D."/>
            <person name="Keri Z."/>
            <person name="LaButti K."/>
            <person name="Lipzen A."/>
            <person name="Lombard V."/>
            <person name="Magnuson J."/>
            <person name="Maillard F."/>
            <person name="Murat C."/>
            <person name="Nolan M."/>
            <person name="Ohm R.A."/>
            <person name="Pangilinan J."/>
            <person name="Pereira M.F."/>
            <person name="Perotto S."/>
            <person name="Peter M."/>
            <person name="Pfister S."/>
            <person name="Riley R."/>
            <person name="Sitrit Y."/>
            <person name="Stielow J.B."/>
            <person name="Szollosi G."/>
            <person name="Zifcakova L."/>
            <person name="Stursova M."/>
            <person name="Spatafora J.W."/>
            <person name="Tedersoo L."/>
            <person name="Vaario L.M."/>
            <person name="Yamada A."/>
            <person name="Yan M."/>
            <person name="Wang P."/>
            <person name="Xu J."/>
            <person name="Bruns T."/>
            <person name="Baldrian P."/>
            <person name="Vilgalys R."/>
            <person name="Dunand C."/>
            <person name="Henrissat B."/>
            <person name="Grigoriev I.V."/>
            <person name="Hibbett D."/>
            <person name="Nagy L.G."/>
            <person name="Martin F.M."/>
        </authorList>
    </citation>
    <scope>NUCLEOTIDE SEQUENCE</scope>
    <source>
        <strain evidence="1">UP504</strain>
    </source>
</reference>
<protein>
    <submittedName>
        <fullName evidence="1">Uncharacterized protein</fullName>
    </submittedName>
</protein>
<accession>A0A9P6AQ27</accession>
<gene>
    <name evidence="1" type="ORF">BS47DRAFT_108671</name>
</gene>
<keyword evidence="2" id="KW-1185">Reference proteome</keyword>
<dbReference type="AlphaFoldDB" id="A0A9P6AQ27"/>
<evidence type="ECO:0000313" key="2">
    <source>
        <dbReference type="Proteomes" id="UP000886523"/>
    </source>
</evidence>
<name>A0A9P6AQ27_9AGAM</name>
<sequence length="184" mass="21185">MEKPRTKEEHSAATCIQLWYRRCVDRKNSRLVKNLLVQQWAECAADVSEIKLVDDTVRLSYWVKMVRGPLPHVLCVVETLLLVVRKIKDTAKRRLPKAVHLELETIRDTQNITTKVYKELLAGRKMISPKHEIFRAGNLMGLRKGVREVERLLLECRSFAKPGDVDGLESHMKCGIKGIITNTR</sequence>
<organism evidence="1 2">
    <name type="scientific">Hydnum rufescens UP504</name>
    <dbReference type="NCBI Taxonomy" id="1448309"/>
    <lineage>
        <taxon>Eukaryota</taxon>
        <taxon>Fungi</taxon>
        <taxon>Dikarya</taxon>
        <taxon>Basidiomycota</taxon>
        <taxon>Agaricomycotina</taxon>
        <taxon>Agaricomycetes</taxon>
        <taxon>Cantharellales</taxon>
        <taxon>Hydnaceae</taxon>
        <taxon>Hydnum</taxon>
    </lineage>
</organism>
<dbReference type="EMBL" id="MU129025">
    <property type="protein sequence ID" value="KAF9509959.1"/>
    <property type="molecule type" value="Genomic_DNA"/>
</dbReference>
<evidence type="ECO:0000313" key="1">
    <source>
        <dbReference type="EMBL" id="KAF9509959.1"/>
    </source>
</evidence>
<proteinExistence type="predicted"/>
<dbReference type="Proteomes" id="UP000886523">
    <property type="component" value="Unassembled WGS sequence"/>
</dbReference>